<organism evidence="4">
    <name type="scientific">Cacopsylla melanoneura</name>
    <dbReference type="NCBI Taxonomy" id="428564"/>
    <lineage>
        <taxon>Eukaryota</taxon>
        <taxon>Metazoa</taxon>
        <taxon>Ecdysozoa</taxon>
        <taxon>Arthropoda</taxon>
        <taxon>Hexapoda</taxon>
        <taxon>Insecta</taxon>
        <taxon>Pterygota</taxon>
        <taxon>Neoptera</taxon>
        <taxon>Paraneoptera</taxon>
        <taxon>Hemiptera</taxon>
        <taxon>Sternorrhyncha</taxon>
        <taxon>Psylloidea</taxon>
        <taxon>Psyllidae</taxon>
        <taxon>Psyllinae</taxon>
        <taxon>Cacopsylla</taxon>
    </lineage>
</organism>
<reference evidence="4" key="1">
    <citation type="submission" date="2021-05" db="EMBL/GenBank/DDBJ databases">
        <authorList>
            <person name="Alioto T."/>
            <person name="Alioto T."/>
            <person name="Gomez Garrido J."/>
        </authorList>
    </citation>
    <scope>NUCLEOTIDE SEQUENCE</scope>
</reference>
<evidence type="ECO:0000313" key="4">
    <source>
        <dbReference type="EMBL" id="CAG6645853.1"/>
    </source>
</evidence>
<keyword evidence="1" id="KW-0479">Metal-binding</keyword>
<dbReference type="AlphaFoldDB" id="A0A8D8W3M8"/>
<proteinExistence type="predicted"/>
<keyword evidence="1" id="KW-0863">Zinc-finger</keyword>
<keyword evidence="2" id="KW-0732">Signal</keyword>
<dbReference type="PROSITE" id="PS00028">
    <property type="entry name" value="ZINC_FINGER_C2H2_1"/>
    <property type="match status" value="1"/>
</dbReference>
<dbReference type="InterPro" id="IPR013087">
    <property type="entry name" value="Znf_C2H2_type"/>
</dbReference>
<dbReference type="PROSITE" id="PS50157">
    <property type="entry name" value="ZINC_FINGER_C2H2_2"/>
    <property type="match status" value="1"/>
</dbReference>
<dbReference type="EMBL" id="HBUF01138886">
    <property type="protein sequence ID" value="CAG6645853.1"/>
    <property type="molecule type" value="Transcribed_RNA"/>
</dbReference>
<evidence type="ECO:0000256" key="2">
    <source>
        <dbReference type="SAM" id="SignalP"/>
    </source>
</evidence>
<sequence>MKTIIYALMLLIICTHCLSMTSMRKNRTLVRVRKTTTMSQILVNTTQIVENKTTKARRIKVKVKKNSTKLLRSLLTIPDLDESHCTAMHHLPNTRLNEVVLRTPFILSFDQREELTRVVKKLWWNCRLLARFIREETKITTTQSSHEKLKVKQYRELLKPVMDEELYYCDQCTKSFGQFLGIWNHMRSRHKIEVKPTRKIQGQVRGTYNLKRRYTTLKDYYEAHEDQKKK</sequence>
<feature type="chain" id="PRO_5034393356" description="C2H2-type domain-containing protein" evidence="2">
    <location>
        <begin position="20"/>
        <end position="230"/>
    </location>
</feature>
<protein>
    <recommendedName>
        <fullName evidence="3">C2H2-type domain-containing protein</fullName>
    </recommendedName>
</protein>
<accession>A0A8D8W3M8</accession>
<evidence type="ECO:0000256" key="1">
    <source>
        <dbReference type="PROSITE-ProRule" id="PRU00042"/>
    </source>
</evidence>
<dbReference type="GO" id="GO:0008270">
    <property type="term" value="F:zinc ion binding"/>
    <property type="evidence" value="ECO:0007669"/>
    <property type="project" value="UniProtKB-KW"/>
</dbReference>
<keyword evidence="1" id="KW-0862">Zinc</keyword>
<name>A0A8D8W3M8_9HEMI</name>
<evidence type="ECO:0000259" key="3">
    <source>
        <dbReference type="PROSITE" id="PS50157"/>
    </source>
</evidence>
<feature type="signal peptide" evidence="2">
    <location>
        <begin position="1"/>
        <end position="19"/>
    </location>
</feature>
<feature type="domain" description="C2H2-type" evidence="3">
    <location>
        <begin position="167"/>
        <end position="195"/>
    </location>
</feature>